<dbReference type="InterPro" id="IPR004010">
    <property type="entry name" value="Double_Cache_2"/>
</dbReference>
<keyword evidence="1" id="KW-0732">Signal</keyword>
<dbReference type="Pfam" id="PF08269">
    <property type="entry name" value="dCache_2"/>
    <property type="match status" value="1"/>
</dbReference>
<evidence type="ECO:0000259" key="2">
    <source>
        <dbReference type="Pfam" id="PF08269"/>
    </source>
</evidence>
<evidence type="ECO:0000256" key="1">
    <source>
        <dbReference type="SAM" id="SignalP"/>
    </source>
</evidence>
<dbReference type="Proteomes" id="UP000813068">
    <property type="component" value="Unassembled WGS sequence"/>
</dbReference>
<evidence type="ECO:0000313" key="4">
    <source>
        <dbReference type="Proteomes" id="UP000813068"/>
    </source>
</evidence>
<dbReference type="RefSeq" id="WP_217681042.1">
    <property type="nucleotide sequence ID" value="NZ_JAHRGL010000016.1"/>
</dbReference>
<organism evidence="3 4">
    <name type="scientific">Geopseudomonas aromaticivorans</name>
    <dbReference type="NCBI Taxonomy" id="2849492"/>
    <lineage>
        <taxon>Bacteria</taxon>
        <taxon>Pseudomonadati</taxon>
        <taxon>Pseudomonadota</taxon>
        <taxon>Gammaproteobacteria</taxon>
        <taxon>Pseudomonadales</taxon>
        <taxon>Pseudomonadaceae</taxon>
        <taxon>Geopseudomonas</taxon>
    </lineage>
</organism>
<evidence type="ECO:0000313" key="3">
    <source>
        <dbReference type="EMBL" id="MBV2132583.1"/>
    </source>
</evidence>
<comment type="caution">
    <text evidence="3">The sequence shown here is derived from an EMBL/GenBank/DDBJ whole genome shotgun (WGS) entry which is preliminary data.</text>
</comment>
<feature type="signal peptide" evidence="1">
    <location>
        <begin position="1"/>
        <end position="22"/>
    </location>
</feature>
<reference evidence="3 4" key="1">
    <citation type="submission" date="2021-06" db="EMBL/GenBank/DDBJ databases">
        <title>Differences between aerobic and microaerobic xylene degrading microbial communities.</title>
        <authorList>
            <person name="Banerjee S."/>
            <person name="Tancsics A."/>
        </authorList>
    </citation>
    <scope>NUCLEOTIDE SEQUENCE [LARGE SCALE GENOMIC DNA]</scope>
    <source>
        <strain evidence="3 4">MAP12</strain>
    </source>
</reference>
<sequence length="290" mass="31849">MSDLVRMGVLLGALALPAAVVAAENSPPVAGSSQYAQEEQAARAMLAKAVAYYRQEGEKALATFSRRGPFTVDNLYVYVVDAQGVLVASGGPSILLAGQDIGEAVGAEARAKLMSREGGEGHIGEIEYPFRDWTLDGKVVKKHTFYQWVGDHVIAVGYYMPRADSTDARKLLDEAAKAVASEPQATIDAINKFDKRYYQGDLYVLVVDLQTKRFVAHGYNRRLLARDFASIKGPDGKVIGQPMLDIALNKGEGEFDYQWLNPVTKQNEPKHAYIRRVGNYLVAVGYYQPQ</sequence>
<feature type="chain" id="PRO_5045482345" evidence="1">
    <location>
        <begin position="23"/>
        <end position="290"/>
    </location>
</feature>
<protein>
    <submittedName>
        <fullName evidence="3">Cache domain-containing protein</fullName>
    </submittedName>
</protein>
<proteinExistence type="predicted"/>
<accession>A0ABS6MUU4</accession>
<feature type="domain" description="Double Cache" evidence="2">
    <location>
        <begin position="71"/>
        <end position="287"/>
    </location>
</feature>
<gene>
    <name evidence="3" type="ORF">KRX52_07155</name>
</gene>
<dbReference type="EMBL" id="JAHRGL010000016">
    <property type="protein sequence ID" value="MBV2132583.1"/>
    <property type="molecule type" value="Genomic_DNA"/>
</dbReference>
<keyword evidence="4" id="KW-1185">Reference proteome</keyword>
<name>A0ABS6MUU4_9GAMM</name>